<dbReference type="SUPFAM" id="SSF51735">
    <property type="entry name" value="NAD(P)-binding Rossmann-fold domains"/>
    <property type="match status" value="1"/>
</dbReference>
<dbReference type="Proteomes" id="UP001597541">
    <property type="component" value="Unassembled WGS sequence"/>
</dbReference>
<evidence type="ECO:0000259" key="5">
    <source>
        <dbReference type="Pfam" id="PF00389"/>
    </source>
</evidence>
<evidence type="ECO:0000256" key="3">
    <source>
        <dbReference type="ARBA" id="ARBA00023027"/>
    </source>
</evidence>
<keyword evidence="3" id="KW-0520">NAD</keyword>
<dbReference type="Gene3D" id="3.40.50.720">
    <property type="entry name" value="NAD(P)-binding Rossmann-like Domain"/>
    <property type="match status" value="2"/>
</dbReference>
<gene>
    <name evidence="7" type="ORF">ACFSUF_04925</name>
</gene>
<dbReference type="Pfam" id="PF02826">
    <property type="entry name" value="2-Hacid_dh_C"/>
    <property type="match status" value="1"/>
</dbReference>
<dbReference type="PANTHER" id="PTHR43333:SF1">
    <property type="entry name" value="D-ISOMER SPECIFIC 2-HYDROXYACID DEHYDROGENASE NAD-BINDING DOMAIN-CONTAINING PROTEIN"/>
    <property type="match status" value="1"/>
</dbReference>
<dbReference type="InterPro" id="IPR006140">
    <property type="entry name" value="D-isomer_DH_NAD-bd"/>
</dbReference>
<evidence type="ECO:0000256" key="1">
    <source>
        <dbReference type="ARBA" id="ARBA00005854"/>
    </source>
</evidence>
<dbReference type="InterPro" id="IPR036291">
    <property type="entry name" value="NAD(P)-bd_dom_sf"/>
</dbReference>
<dbReference type="PANTHER" id="PTHR43333">
    <property type="entry name" value="2-HACID_DH_C DOMAIN-CONTAINING PROTEIN"/>
    <property type="match status" value="1"/>
</dbReference>
<dbReference type="RefSeq" id="WP_377600721.1">
    <property type="nucleotide sequence ID" value="NZ_JBHUME010000005.1"/>
</dbReference>
<proteinExistence type="inferred from homology"/>
<evidence type="ECO:0000256" key="2">
    <source>
        <dbReference type="ARBA" id="ARBA00023002"/>
    </source>
</evidence>
<reference evidence="8" key="1">
    <citation type="journal article" date="2019" name="Int. J. Syst. Evol. Microbiol.">
        <title>The Global Catalogue of Microorganisms (GCM) 10K type strain sequencing project: providing services to taxonomists for standard genome sequencing and annotation.</title>
        <authorList>
            <consortium name="The Broad Institute Genomics Platform"/>
            <consortium name="The Broad Institute Genome Sequencing Center for Infectious Disease"/>
            <person name="Wu L."/>
            <person name="Ma J."/>
        </authorList>
    </citation>
    <scope>NUCLEOTIDE SEQUENCE [LARGE SCALE GENOMIC DNA]</scope>
    <source>
        <strain evidence="8">KCTC 3950</strain>
    </source>
</reference>
<dbReference type="SUPFAM" id="SSF52283">
    <property type="entry name" value="Formate/glycerate dehydrogenase catalytic domain-like"/>
    <property type="match status" value="1"/>
</dbReference>
<evidence type="ECO:0000313" key="8">
    <source>
        <dbReference type="Proteomes" id="UP001597541"/>
    </source>
</evidence>
<comment type="caution">
    <text evidence="7">The sequence shown here is derived from an EMBL/GenBank/DDBJ whole genome shotgun (WGS) entry which is preliminary data.</text>
</comment>
<evidence type="ECO:0000259" key="6">
    <source>
        <dbReference type="Pfam" id="PF02826"/>
    </source>
</evidence>
<accession>A0ABW5P9Y6</accession>
<feature type="domain" description="D-isomer specific 2-hydroxyacid dehydrogenase catalytic" evidence="5">
    <location>
        <begin position="32"/>
        <end position="308"/>
    </location>
</feature>
<protein>
    <submittedName>
        <fullName evidence="7">D-2-hydroxyacid dehydrogenase</fullName>
    </submittedName>
</protein>
<dbReference type="EMBL" id="JBHUME010000005">
    <property type="protein sequence ID" value="MFD2611763.1"/>
    <property type="molecule type" value="Genomic_DNA"/>
</dbReference>
<feature type="domain" description="D-isomer specific 2-hydroxyacid dehydrogenase NAD-binding" evidence="6">
    <location>
        <begin position="107"/>
        <end position="281"/>
    </location>
</feature>
<evidence type="ECO:0000256" key="4">
    <source>
        <dbReference type="RuleBase" id="RU003719"/>
    </source>
</evidence>
<dbReference type="InterPro" id="IPR006139">
    <property type="entry name" value="D-isomer_2_OHA_DH_cat_dom"/>
</dbReference>
<evidence type="ECO:0000313" key="7">
    <source>
        <dbReference type="EMBL" id="MFD2611763.1"/>
    </source>
</evidence>
<comment type="similarity">
    <text evidence="1 4">Belongs to the D-isomer specific 2-hydroxyacid dehydrogenase family.</text>
</comment>
<sequence length="319" mass="35224">MTERTIIALHGFTAEQEAAIREAAPGWNVRFGRPKDFTPAELQEAEILCGWSPDYTEHLLRQPSKLRWVQLWSSGADYMPLDQLEQRGILLTDACHVHPVPMAETAIGMLLMLSRNLHHAVRRQSEAVWKSSPVYTELRGRTLAVIGAGAIGSEIARLAEAFGMQVIGVRRSGLPAPHVTDMYKPAQLDEVLALSDAVVNVLPLTAETEGLFDVGRFAAMKQGAWFVNVGRGKSVRTEALMEALRSGHLGGAGLDVFETEPLPPEHPLWAMDNVILTPHIGGDTDRLKERVAELFSANLRSYVEHGKPSMNLMDYKLGY</sequence>
<name>A0ABW5P9Y6_9BACL</name>
<organism evidence="7 8">
    <name type="scientific">Paenibacillus gansuensis</name>
    <dbReference type="NCBI Taxonomy" id="306542"/>
    <lineage>
        <taxon>Bacteria</taxon>
        <taxon>Bacillati</taxon>
        <taxon>Bacillota</taxon>
        <taxon>Bacilli</taxon>
        <taxon>Bacillales</taxon>
        <taxon>Paenibacillaceae</taxon>
        <taxon>Paenibacillus</taxon>
    </lineage>
</organism>
<dbReference type="Pfam" id="PF00389">
    <property type="entry name" value="2-Hacid_dh"/>
    <property type="match status" value="1"/>
</dbReference>
<dbReference type="CDD" id="cd05300">
    <property type="entry name" value="2-Hacid_dh_1"/>
    <property type="match status" value="1"/>
</dbReference>
<keyword evidence="2 4" id="KW-0560">Oxidoreductase</keyword>
<keyword evidence="8" id="KW-1185">Reference proteome</keyword>